<dbReference type="SUPFAM" id="SSF55797">
    <property type="entry name" value="PR-1-like"/>
    <property type="match status" value="1"/>
</dbReference>
<dbReference type="InterPro" id="IPR035940">
    <property type="entry name" value="CAP_sf"/>
</dbReference>
<accession>B4NGQ7</accession>
<evidence type="ECO:0000313" key="5">
    <source>
        <dbReference type="Proteomes" id="UP000007798"/>
    </source>
</evidence>
<dbReference type="SMART" id="SM00198">
    <property type="entry name" value="SCP"/>
    <property type="match status" value="1"/>
</dbReference>
<dbReference type="eggNOG" id="KOG3017">
    <property type="taxonomic scope" value="Eukaryota"/>
</dbReference>
<dbReference type="Proteomes" id="UP000007798">
    <property type="component" value="Unassembled WGS sequence"/>
</dbReference>
<protein>
    <recommendedName>
        <fullName evidence="3">SCP domain-containing protein</fullName>
    </recommendedName>
</protein>
<dbReference type="CDD" id="cd05380">
    <property type="entry name" value="CAP_euk"/>
    <property type="match status" value="1"/>
</dbReference>
<dbReference type="EMBL" id="CH964272">
    <property type="protein sequence ID" value="EDW84404.2"/>
    <property type="molecule type" value="Genomic_DNA"/>
</dbReference>
<evidence type="ECO:0000256" key="1">
    <source>
        <dbReference type="ARBA" id="ARBA00004613"/>
    </source>
</evidence>
<dbReference type="Pfam" id="PF00188">
    <property type="entry name" value="CAP"/>
    <property type="match status" value="1"/>
</dbReference>
<dbReference type="InParanoid" id="B4NGQ7"/>
<dbReference type="AlphaFoldDB" id="B4NGQ7"/>
<dbReference type="GO" id="GO:0005576">
    <property type="term" value="C:extracellular region"/>
    <property type="evidence" value="ECO:0007669"/>
    <property type="project" value="UniProtKB-SubCell"/>
</dbReference>
<evidence type="ECO:0000313" key="4">
    <source>
        <dbReference type="EMBL" id="EDW84404.2"/>
    </source>
</evidence>
<organism evidence="4 5">
    <name type="scientific">Drosophila willistoni</name>
    <name type="common">Fruit fly</name>
    <dbReference type="NCBI Taxonomy" id="7260"/>
    <lineage>
        <taxon>Eukaryota</taxon>
        <taxon>Metazoa</taxon>
        <taxon>Ecdysozoa</taxon>
        <taxon>Arthropoda</taxon>
        <taxon>Hexapoda</taxon>
        <taxon>Insecta</taxon>
        <taxon>Pterygota</taxon>
        <taxon>Neoptera</taxon>
        <taxon>Endopterygota</taxon>
        <taxon>Diptera</taxon>
        <taxon>Brachycera</taxon>
        <taxon>Muscomorpha</taxon>
        <taxon>Ephydroidea</taxon>
        <taxon>Drosophilidae</taxon>
        <taxon>Drosophila</taxon>
        <taxon>Sophophora</taxon>
    </lineage>
</organism>
<dbReference type="OrthoDB" id="7882501at2759"/>
<reference evidence="4 5" key="1">
    <citation type="journal article" date="2007" name="Nature">
        <title>Evolution of genes and genomes on the Drosophila phylogeny.</title>
        <authorList>
            <consortium name="Drosophila 12 Genomes Consortium"/>
            <person name="Clark A.G."/>
            <person name="Eisen M.B."/>
            <person name="Smith D.R."/>
            <person name="Bergman C.M."/>
            <person name="Oliver B."/>
            <person name="Markow T.A."/>
            <person name="Kaufman T.C."/>
            <person name="Kellis M."/>
            <person name="Gelbart W."/>
            <person name="Iyer V.N."/>
            <person name="Pollard D.A."/>
            <person name="Sackton T.B."/>
            <person name="Larracuente A.M."/>
            <person name="Singh N.D."/>
            <person name="Abad J.P."/>
            <person name="Abt D.N."/>
            <person name="Adryan B."/>
            <person name="Aguade M."/>
            <person name="Akashi H."/>
            <person name="Anderson W.W."/>
            <person name="Aquadro C.F."/>
            <person name="Ardell D.H."/>
            <person name="Arguello R."/>
            <person name="Artieri C.G."/>
            <person name="Barbash D.A."/>
            <person name="Barker D."/>
            <person name="Barsanti P."/>
            <person name="Batterham P."/>
            <person name="Batzoglou S."/>
            <person name="Begun D."/>
            <person name="Bhutkar A."/>
            <person name="Blanco E."/>
            <person name="Bosak S.A."/>
            <person name="Bradley R.K."/>
            <person name="Brand A.D."/>
            <person name="Brent M.R."/>
            <person name="Brooks A.N."/>
            <person name="Brown R.H."/>
            <person name="Butlin R.K."/>
            <person name="Caggese C."/>
            <person name="Calvi B.R."/>
            <person name="Bernardo de Carvalho A."/>
            <person name="Caspi A."/>
            <person name="Castrezana S."/>
            <person name="Celniker S.E."/>
            <person name="Chang J.L."/>
            <person name="Chapple C."/>
            <person name="Chatterji S."/>
            <person name="Chinwalla A."/>
            <person name="Civetta A."/>
            <person name="Clifton S.W."/>
            <person name="Comeron J.M."/>
            <person name="Costello J.C."/>
            <person name="Coyne J.A."/>
            <person name="Daub J."/>
            <person name="David R.G."/>
            <person name="Delcher A.L."/>
            <person name="Delehaunty K."/>
            <person name="Do C.B."/>
            <person name="Ebling H."/>
            <person name="Edwards K."/>
            <person name="Eickbush T."/>
            <person name="Evans J.D."/>
            <person name="Filipski A."/>
            <person name="Findeiss S."/>
            <person name="Freyhult E."/>
            <person name="Fulton L."/>
            <person name="Fulton R."/>
            <person name="Garcia A.C."/>
            <person name="Gardiner A."/>
            <person name="Garfield D.A."/>
            <person name="Garvin B.E."/>
            <person name="Gibson G."/>
            <person name="Gilbert D."/>
            <person name="Gnerre S."/>
            <person name="Godfrey J."/>
            <person name="Good R."/>
            <person name="Gotea V."/>
            <person name="Gravely B."/>
            <person name="Greenberg A.J."/>
            <person name="Griffiths-Jones S."/>
            <person name="Gross S."/>
            <person name="Guigo R."/>
            <person name="Gustafson E.A."/>
            <person name="Haerty W."/>
            <person name="Hahn M.W."/>
            <person name="Halligan D.L."/>
            <person name="Halpern A.L."/>
            <person name="Halter G.M."/>
            <person name="Han M.V."/>
            <person name="Heger A."/>
            <person name="Hillier L."/>
            <person name="Hinrichs A.S."/>
            <person name="Holmes I."/>
            <person name="Hoskins R.A."/>
            <person name="Hubisz M.J."/>
            <person name="Hultmark D."/>
            <person name="Huntley M.A."/>
            <person name="Jaffe D.B."/>
            <person name="Jagadeeshan S."/>
            <person name="Jeck W.R."/>
            <person name="Johnson J."/>
            <person name="Jones C.D."/>
            <person name="Jordan W.C."/>
            <person name="Karpen G.H."/>
            <person name="Kataoka E."/>
            <person name="Keightley P.D."/>
            <person name="Kheradpour P."/>
            <person name="Kirkness E.F."/>
            <person name="Koerich L.B."/>
            <person name="Kristiansen K."/>
            <person name="Kudrna D."/>
            <person name="Kulathinal R.J."/>
            <person name="Kumar S."/>
            <person name="Kwok R."/>
            <person name="Lander E."/>
            <person name="Langley C.H."/>
            <person name="Lapoint R."/>
            <person name="Lazzaro B.P."/>
            <person name="Lee S.J."/>
            <person name="Levesque L."/>
            <person name="Li R."/>
            <person name="Lin C.F."/>
            <person name="Lin M.F."/>
            <person name="Lindblad-Toh K."/>
            <person name="Llopart A."/>
            <person name="Long M."/>
            <person name="Low L."/>
            <person name="Lozovsky E."/>
            <person name="Lu J."/>
            <person name="Luo M."/>
            <person name="Machado C.A."/>
            <person name="Makalowski W."/>
            <person name="Marzo M."/>
            <person name="Matsuda M."/>
            <person name="Matzkin L."/>
            <person name="McAllister B."/>
            <person name="McBride C.S."/>
            <person name="McKernan B."/>
            <person name="McKernan K."/>
            <person name="Mendez-Lago M."/>
            <person name="Minx P."/>
            <person name="Mollenhauer M.U."/>
            <person name="Montooth K."/>
            <person name="Mount S.M."/>
            <person name="Mu X."/>
            <person name="Myers E."/>
            <person name="Negre B."/>
            <person name="Newfeld S."/>
            <person name="Nielsen R."/>
            <person name="Noor M.A."/>
            <person name="O'Grady P."/>
            <person name="Pachter L."/>
            <person name="Papaceit M."/>
            <person name="Parisi M.J."/>
            <person name="Parisi M."/>
            <person name="Parts L."/>
            <person name="Pedersen J.S."/>
            <person name="Pesole G."/>
            <person name="Phillippy A.M."/>
            <person name="Ponting C.P."/>
            <person name="Pop M."/>
            <person name="Porcelli D."/>
            <person name="Powell J.R."/>
            <person name="Prohaska S."/>
            <person name="Pruitt K."/>
            <person name="Puig M."/>
            <person name="Quesneville H."/>
            <person name="Ram K.R."/>
            <person name="Rand D."/>
            <person name="Rasmussen M.D."/>
            <person name="Reed L.K."/>
            <person name="Reenan R."/>
            <person name="Reily A."/>
            <person name="Remington K.A."/>
            <person name="Rieger T.T."/>
            <person name="Ritchie M.G."/>
            <person name="Robin C."/>
            <person name="Rogers Y.H."/>
            <person name="Rohde C."/>
            <person name="Rozas J."/>
            <person name="Rubenfield M.J."/>
            <person name="Ruiz A."/>
            <person name="Russo S."/>
            <person name="Salzberg S.L."/>
            <person name="Sanchez-Gracia A."/>
            <person name="Saranga D.J."/>
            <person name="Sato H."/>
            <person name="Schaeffer S.W."/>
            <person name="Schatz M.C."/>
            <person name="Schlenke T."/>
            <person name="Schwartz R."/>
            <person name="Segarra C."/>
            <person name="Singh R.S."/>
            <person name="Sirot L."/>
            <person name="Sirota M."/>
            <person name="Sisneros N.B."/>
            <person name="Smith C.D."/>
            <person name="Smith T.F."/>
            <person name="Spieth J."/>
            <person name="Stage D.E."/>
            <person name="Stark A."/>
            <person name="Stephan W."/>
            <person name="Strausberg R.L."/>
            <person name="Strempel S."/>
            <person name="Sturgill D."/>
            <person name="Sutton G."/>
            <person name="Sutton G.G."/>
            <person name="Tao W."/>
            <person name="Teichmann S."/>
            <person name="Tobari Y.N."/>
            <person name="Tomimura Y."/>
            <person name="Tsolas J.M."/>
            <person name="Valente V.L."/>
            <person name="Venter E."/>
            <person name="Venter J.C."/>
            <person name="Vicario S."/>
            <person name="Vieira F.G."/>
            <person name="Vilella A.J."/>
            <person name="Villasante A."/>
            <person name="Walenz B."/>
            <person name="Wang J."/>
            <person name="Wasserman M."/>
            <person name="Watts T."/>
            <person name="Wilson D."/>
            <person name="Wilson R.K."/>
            <person name="Wing R.A."/>
            <person name="Wolfner M.F."/>
            <person name="Wong A."/>
            <person name="Wong G.K."/>
            <person name="Wu C.I."/>
            <person name="Wu G."/>
            <person name="Yamamoto D."/>
            <person name="Yang H.P."/>
            <person name="Yang S.P."/>
            <person name="Yorke J.A."/>
            <person name="Yoshida K."/>
            <person name="Zdobnov E."/>
            <person name="Zhang P."/>
            <person name="Zhang Y."/>
            <person name="Zimin A.V."/>
            <person name="Baldwin J."/>
            <person name="Abdouelleil A."/>
            <person name="Abdulkadir J."/>
            <person name="Abebe A."/>
            <person name="Abera B."/>
            <person name="Abreu J."/>
            <person name="Acer S.C."/>
            <person name="Aftuck L."/>
            <person name="Alexander A."/>
            <person name="An P."/>
            <person name="Anderson E."/>
            <person name="Anderson S."/>
            <person name="Arachi H."/>
            <person name="Azer M."/>
            <person name="Bachantsang P."/>
            <person name="Barry A."/>
            <person name="Bayul T."/>
            <person name="Berlin A."/>
            <person name="Bessette D."/>
            <person name="Bloom T."/>
            <person name="Blye J."/>
            <person name="Boguslavskiy L."/>
            <person name="Bonnet C."/>
            <person name="Boukhgalter B."/>
            <person name="Bourzgui I."/>
            <person name="Brown A."/>
            <person name="Cahill P."/>
            <person name="Channer S."/>
            <person name="Cheshatsang Y."/>
            <person name="Chuda L."/>
            <person name="Citroen M."/>
            <person name="Collymore A."/>
            <person name="Cooke P."/>
            <person name="Costello M."/>
            <person name="D'Aco K."/>
            <person name="Daza R."/>
            <person name="De Haan G."/>
            <person name="DeGray S."/>
            <person name="DeMaso C."/>
            <person name="Dhargay N."/>
            <person name="Dooley K."/>
            <person name="Dooley E."/>
            <person name="Doricent M."/>
            <person name="Dorje P."/>
            <person name="Dorjee K."/>
            <person name="Dupes A."/>
            <person name="Elong R."/>
            <person name="Falk J."/>
            <person name="Farina A."/>
            <person name="Faro S."/>
            <person name="Ferguson D."/>
            <person name="Fisher S."/>
            <person name="Foley C.D."/>
            <person name="Franke A."/>
            <person name="Friedrich D."/>
            <person name="Gadbois L."/>
            <person name="Gearin G."/>
            <person name="Gearin C.R."/>
            <person name="Giannoukos G."/>
            <person name="Goode T."/>
            <person name="Graham J."/>
            <person name="Grandbois E."/>
            <person name="Grewal S."/>
            <person name="Gyaltsen K."/>
            <person name="Hafez N."/>
            <person name="Hagos B."/>
            <person name="Hall J."/>
            <person name="Henson C."/>
            <person name="Hollinger A."/>
            <person name="Honan T."/>
            <person name="Huard M.D."/>
            <person name="Hughes L."/>
            <person name="Hurhula B."/>
            <person name="Husby M.E."/>
            <person name="Kamat A."/>
            <person name="Kanga B."/>
            <person name="Kashin S."/>
            <person name="Khazanovich D."/>
            <person name="Kisner P."/>
            <person name="Lance K."/>
            <person name="Lara M."/>
            <person name="Lee W."/>
            <person name="Lennon N."/>
            <person name="Letendre F."/>
            <person name="LeVine R."/>
            <person name="Lipovsky A."/>
            <person name="Liu X."/>
            <person name="Liu J."/>
            <person name="Liu S."/>
            <person name="Lokyitsang T."/>
            <person name="Lokyitsang Y."/>
            <person name="Lubonja R."/>
            <person name="Lui A."/>
            <person name="MacDonald P."/>
            <person name="Magnisalis V."/>
            <person name="Maru K."/>
            <person name="Matthews C."/>
            <person name="McCusker W."/>
            <person name="McDonough S."/>
            <person name="Mehta T."/>
            <person name="Meldrim J."/>
            <person name="Meneus L."/>
            <person name="Mihai O."/>
            <person name="Mihalev A."/>
            <person name="Mihova T."/>
            <person name="Mittelman R."/>
            <person name="Mlenga V."/>
            <person name="Montmayeur A."/>
            <person name="Mulrain L."/>
            <person name="Navidi A."/>
            <person name="Naylor J."/>
            <person name="Negash T."/>
            <person name="Nguyen T."/>
            <person name="Nguyen N."/>
            <person name="Nicol R."/>
            <person name="Norbu C."/>
            <person name="Norbu N."/>
            <person name="Novod N."/>
            <person name="O'Neill B."/>
            <person name="Osman S."/>
            <person name="Markiewicz E."/>
            <person name="Oyono O.L."/>
            <person name="Patti C."/>
            <person name="Phunkhang P."/>
            <person name="Pierre F."/>
            <person name="Priest M."/>
            <person name="Raghuraman S."/>
            <person name="Rege F."/>
            <person name="Reyes R."/>
            <person name="Rise C."/>
            <person name="Rogov P."/>
            <person name="Ross K."/>
            <person name="Ryan E."/>
            <person name="Settipalli S."/>
            <person name="Shea T."/>
            <person name="Sherpa N."/>
            <person name="Shi L."/>
            <person name="Shih D."/>
            <person name="Sparrow T."/>
            <person name="Spaulding J."/>
            <person name="Stalker J."/>
            <person name="Stange-Thomann N."/>
            <person name="Stavropoulos S."/>
            <person name="Stone C."/>
            <person name="Strader C."/>
            <person name="Tesfaye S."/>
            <person name="Thomson T."/>
            <person name="Thoulutsang Y."/>
            <person name="Thoulutsang D."/>
            <person name="Topham K."/>
            <person name="Topping I."/>
            <person name="Tsamla T."/>
            <person name="Vassiliev H."/>
            <person name="Vo A."/>
            <person name="Wangchuk T."/>
            <person name="Wangdi T."/>
            <person name="Weiand M."/>
            <person name="Wilkinson J."/>
            <person name="Wilson A."/>
            <person name="Yadav S."/>
            <person name="Young G."/>
            <person name="Yu Q."/>
            <person name="Zembek L."/>
            <person name="Zhong D."/>
            <person name="Zimmer A."/>
            <person name="Zwirko Z."/>
            <person name="Jaffe D.B."/>
            <person name="Alvarez P."/>
            <person name="Brockman W."/>
            <person name="Butler J."/>
            <person name="Chin C."/>
            <person name="Gnerre S."/>
            <person name="Grabherr M."/>
            <person name="Kleber M."/>
            <person name="Mauceli E."/>
            <person name="MacCallum I."/>
        </authorList>
    </citation>
    <scope>NUCLEOTIDE SEQUENCE [LARGE SCALE GENOMIC DNA]</scope>
    <source>
        <strain evidence="5">Tucson 14030-0811.24</strain>
    </source>
</reference>
<dbReference type="InterPro" id="IPR014044">
    <property type="entry name" value="CAP_dom"/>
</dbReference>
<keyword evidence="2" id="KW-0964">Secreted</keyword>
<proteinExistence type="predicted"/>
<feature type="domain" description="SCP" evidence="3">
    <location>
        <begin position="3"/>
        <end position="161"/>
    </location>
</feature>
<name>B4NGQ7_DROWI</name>
<comment type="subcellular location">
    <subcellularLocation>
        <location evidence="1">Secreted</location>
    </subcellularLocation>
</comment>
<dbReference type="HOGENOM" id="CLU_035730_7_0_1"/>
<keyword evidence="5" id="KW-1185">Reference proteome</keyword>
<sequence>MASYQNDLVFMINDFRNKVAAGLPNFLPAGRMARISWSNELAQFAKFDVLRCTELPRPCMTSPNFPNIGSISMHHSYPGDRRDELTVMQDIIGSWILDSRYVTRKQAYFLNERADGRSVFRPALLMNEHNTHMGCAAIKYKADRFNNFLLSCTFSTVNLMKKPIYKPARQPGANCKNRDADYSNLCAVGEFYSENRQYADSRLLMELN</sequence>
<evidence type="ECO:0000259" key="3">
    <source>
        <dbReference type="SMART" id="SM00198"/>
    </source>
</evidence>
<evidence type="ECO:0000256" key="2">
    <source>
        <dbReference type="ARBA" id="ARBA00022525"/>
    </source>
</evidence>
<dbReference type="KEGG" id="dwi:6650200"/>
<dbReference type="Gene3D" id="3.40.33.10">
    <property type="entry name" value="CAP"/>
    <property type="match status" value="1"/>
</dbReference>
<gene>
    <name evidence="4" type="primary">Dwil\GK14113</name>
    <name evidence="4" type="ORF">Dwil_GK14113</name>
</gene>